<keyword evidence="2" id="KW-1185">Reference proteome</keyword>
<sequence>MYLSVDDITRRQIFRRWQQRVGKSLTLAASYRKKDYCHQDNTTYRQWMLPAPSASPSRAEAEVCFYRVLLDTSCFFSSTIISWPPSTVPPSKWTSHSDFSVSIIQPIAPTFVAALLLARSCPTVRSKFVLATVKLRPGYDRQVYRSRSGGRRREYRHVLRPYGTDSDWLDY</sequence>
<comment type="caution">
    <text evidence="1">The sequence shown here is derived from an EMBL/GenBank/DDBJ whole genome shotgun (WGS) entry which is preliminary data.</text>
</comment>
<accession>A0A9P5NF44</accession>
<name>A0A9P5NF44_GYMJU</name>
<organism evidence="1 2">
    <name type="scientific">Gymnopilus junonius</name>
    <name type="common">Spectacular rustgill mushroom</name>
    <name type="synonym">Gymnopilus spectabilis subsp. junonius</name>
    <dbReference type="NCBI Taxonomy" id="109634"/>
    <lineage>
        <taxon>Eukaryota</taxon>
        <taxon>Fungi</taxon>
        <taxon>Dikarya</taxon>
        <taxon>Basidiomycota</taxon>
        <taxon>Agaricomycotina</taxon>
        <taxon>Agaricomycetes</taxon>
        <taxon>Agaricomycetidae</taxon>
        <taxon>Agaricales</taxon>
        <taxon>Agaricineae</taxon>
        <taxon>Hymenogastraceae</taxon>
        <taxon>Gymnopilus</taxon>
    </lineage>
</organism>
<dbReference type="AlphaFoldDB" id="A0A9P5NF44"/>
<reference evidence="1" key="1">
    <citation type="submission" date="2020-11" db="EMBL/GenBank/DDBJ databases">
        <authorList>
            <consortium name="DOE Joint Genome Institute"/>
            <person name="Ahrendt S."/>
            <person name="Riley R."/>
            <person name="Andreopoulos W."/>
            <person name="LaButti K."/>
            <person name="Pangilinan J."/>
            <person name="Ruiz-duenas F.J."/>
            <person name="Barrasa J.M."/>
            <person name="Sanchez-Garcia M."/>
            <person name="Camarero S."/>
            <person name="Miyauchi S."/>
            <person name="Serrano A."/>
            <person name="Linde D."/>
            <person name="Babiker R."/>
            <person name="Drula E."/>
            <person name="Ayuso-Fernandez I."/>
            <person name="Pacheco R."/>
            <person name="Padilla G."/>
            <person name="Ferreira P."/>
            <person name="Barriuso J."/>
            <person name="Kellner H."/>
            <person name="Castanera R."/>
            <person name="Alfaro M."/>
            <person name="Ramirez L."/>
            <person name="Pisabarro A.G."/>
            <person name="Kuo A."/>
            <person name="Tritt A."/>
            <person name="Lipzen A."/>
            <person name="He G."/>
            <person name="Yan M."/>
            <person name="Ng V."/>
            <person name="Cullen D."/>
            <person name="Martin F."/>
            <person name="Rosso M.-N."/>
            <person name="Henrissat B."/>
            <person name="Hibbett D."/>
            <person name="Martinez A.T."/>
            <person name="Grigoriev I.V."/>
        </authorList>
    </citation>
    <scope>NUCLEOTIDE SEQUENCE</scope>
    <source>
        <strain evidence="1">AH 44721</strain>
    </source>
</reference>
<evidence type="ECO:0000313" key="2">
    <source>
        <dbReference type="Proteomes" id="UP000724874"/>
    </source>
</evidence>
<dbReference type="Proteomes" id="UP000724874">
    <property type="component" value="Unassembled WGS sequence"/>
</dbReference>
<evidence type="ECO:0000313" key="1">
    <source>
        <dbReference type="EMBL" id="KAF8879773.1"/>
    </source>
</evidence>
<protein>
    <submittedName>
        <fullName evidence="1">Uncharacterized protein</fullName>
    </submittedName>
</protein>
<proteinExistence type="predicted"/>
<dbReference type="EMBL" id="JADNYJ010000146">
    <property type="protein sequence ID" value="KAF8879773.1"/>
    <property type="molecule type" value="Genomic_DNA"/>
</dbReference>
<gene>
    <name evidence="1" type="ORF">CPB84DRAFT_287666</name>
</gene>